<accession>A0A840V2S3</accession>
<protein>
    <submittedName>
        <fullName evidence="2">Uncharacterized protein</fullName>
    </submittedName>
</protein>
<comment type="caution">
    <text evidence="2">The sequence shown here is derived from an EMBL/GenBank/DDBJ whole genome shotgun (WGS) entry which is preliminary data.</text>
</comment>
<dbReference type="EMBL" id="JACHFD010000008">
    <property type="protein sequence ID" value="MBB5351773.1"/>
    <property type="molecule type" value="Genomic_DNA"/>
</dbReference>
<evidence type="ECO:0000313" key="3">
    <source>
        <dbReference type="Proteomes" id="UP000557717"/>
    </source>
</evidence>
<organism evidence="2 3">
    <name type="scientific">Haloferula luteola</name>
    <dbReference type="NCBI Taxonomy" id="595692"/>
    <lineage>
        <taxon>Bacteria</taxon>
        <taxon>Pseudomonadati</taxon>
        <taxon>Verrucomicrobiota</taxon>
        <taxon>Verrucomicrobiia</taxon>
        <taxon>Verrucomicrobiales</taxon>
        <taxon>Verrucomicrobiaceae</taxon>
        <taxon>Haloferula</taxon>
    </lineage>
</organism>
<evidence type="ECO:0000256" key="1">
    <source>
        <dbReference type="SAM" id="SignalP"/>
    </source>
</evidence>
<feature type="signal peptide" evidence="1">
    <location>
        <begin position="1"/>
        <end position="27"/>
    </location>
</feature>
<reference evidence="2 3" key="1">
    <citation type="submission" date="2020-08" db="EMBL/GenBank/DDBJ databases">
        <title>Genomic Encyclopedia of Type Strains, Phase IV (KMG-IV): sequencing the most valuable type-strain genomes for metagenomic binning, comparative biology and taxonomic classification.</title>
        <authorList>
            <person name="Goeker M."/>
        </authorList>
    </citation>
    <scope>NUCLEOTIDE SEQUENCE [LARGE SCALE GENOMIC DNA]</scope>
    <source>
        <strain evidence="2 3">YC6886</strain>
    </source>
</reference>
<evidence type="ECO:0000313" key="2">
    <source>
        <dbReference type="EMBL" id="MBB5351773.1"/>
    </source>
</evidence>
<sequence length="288" mass="31009">MKSPVRWIGKVFSGIFLVLSIPSPAQVECWAPGMDTSTVLQESTRYRQVSLGRPYRYDVFGVAGRLTLGGRALNAAVMGGKFHPKVLGLVNPYQVVNSDMDVILQTGLLKYYPERLHVSGNSPGTTVGPVQIYGERWTLCDPRHPADVNLAFHLTGSSLLGSVLDSLLSSANYNLNPEGYFYVLGECHLAPPKMEGRLAVAADTALYGSGVEVVFEIDREYAPVYRPPFLGLDLGDVNLTVLGTPPSDSGSDTGMISLPEVEVPDLVQVTIDLSGLGGAGWSRRTAQP</sequence>
<dbReference type="RefSeq" id="WP_184018228.1">
    <property type="nucleotide sequence ID" value="NZ_JACHFD010000008.1"/>
</dbReference>
<dbReference type="AlphaFoldDB" id="A0A840V2S3"/>
<proteinExistence type="predicted"/>
<keyword evidence="1" id="KW-0732">Signal</keyword>
<keyword evidence="3" id="KW-1185">Reference proteome</keyword>
<dbReference type="Proteomes" id="UP000557717">
    <property type="component" value="Unassembled WGS sequence"/>
</dbReference>
<gene>
    <name evidence="2" type="ORF">HNR46_002012</name>
</gene>
<name>A0A840V2S3_9BACT</name>
<feature type="chain" id="PRO_5032846569" evidence="1">
    <location>
        <begin position="28"/>
        <end position="288"/>
    </location>
</feature>